<evidence type="ECO:0008006" key="3">
    <source>
        <dbReference type="Google" id="ProtNLM"/>
    </source>
</evidence>
<accession>A0A6G6J8R9</accession>
<dbReference type="KEGG" id="pnt:G5B91_33475"/>
<dbReference type="EMBL" id="CP049142">
    <property type="protein sequence ID" value="QIE91644.1"/>
    <property type="molecule type" value="Genomic_DNA"/>
</dbReference>
<sequence length="266" mass="29625">MWKATAAVRIAGTNEPEALRALQNDAERFACTAQGFYWEQASEAVQEAKAGRFDQALTSISQIEDRDARDFSLSQLVQVSSEAKNDRALAQTMDALSKDNERAYMDALLIRLQVLLNQGDLERSTALQNHLLDYFAKDPSTGTEPASDMVISYLSNGLKLDARDFLAKASSEIPGVTSADNLKLFNLVGQVIEGYYPTPDDFYQFSTDKARLKAYLVLARYYRNIGNKSMVASMLVEASRFTQKASFKGNRTEVASSFADFLRYAK</sequence>
<name>A0A6G6J8R9_PSENT</name>
<dbReference type="Proteomes" id="UP000501063">
    <property type="component" value="Plasmid pPniHBP1_1"/>
</dbReference>
<reference evidence="1 2" key="1">
    <citation type="submission" date="2020-02" db="EMBL/GenBank/DDBJ databases">
        <title>Integrative conjugative elements (ICEs) and plasmids drive adaptation of Pseudomonas nitroreducens strain HBP1 to wastewater environment.</title>
        <authorList>
            <person name="Sentchilo V."/>
            <person name="Carraro N."/>
            <person name="Bertelli C."/>
            <person name="van der Meer J.R."/>
        </authorList>
    </citation>
    <scope>NUCLEOTIDE SEQUENCE [LARGE SCALE GENOMIC DNA]</scope>
    <source>
        <strain evidence="1 2">HBP1</strain>
        <plasmid evidence="2">ppnihbp1_1</plasmid>
    </source>
</reference>
<geneLocation type="plasmid" evidence="2">
    <name>ppnihbp1_1</name>
</geneLocation>
<gene>
    <name evidence="1" type="ORF">G5B91_33475</name>
</gene>
<keyword evidence="1" id="KW-0614">Plasmid</keyword>
<evidence type="ECO:0000313" key="2">
    <source>
        <dbReference type="Proteomes" id="UP000501063"/>
    </source>
</evidence>
<evidence type="ECO:0000313" key="1">
    <source>
        <dbReference type="EMBL" id="QIE91644.1"/>
    </source>
</evidence>
<proteinExistence type="predicted"/>
<dbReference type="AlphaFoldDB" id="A0A6G6J8R9"/>
<organism evidence="1 2">
    <name type="scientific">Pseudomonas nitroreducens</name>
    <dbReference type="NCBI Taxonomy" id="46680"/>
    <lineage>
        <taxon>Bacteria</taxon>
        <taxon>Pseudomonadati</taxon>
        <taxon>Pseudomonadota</taxon>
        <taxon>Gammaproteobacteria</taxon>
        <taxon>Pseudomonadales</taxon>
        <taxon>Pseudomonadaceae</taxon>
        <taxon>Pseudomonas</taxon>
    </lineage>
</organism>
<protein>
    <recommendedName>
        <fullName evidence="3">Tetratricopeptide repeat protein</fullName>
    </recommendedName>
</protein>